<feature type="region of interest" description="Disordered" evidence="1">
    <location>
        <begin position="56"/>
        <end position="79"/>
    </location>
</feature>
<dbReference type="RefSeq" id="WP_069307140.1">
    <property type="nucleotide sequence ID" value="NZ_MCRJ01000061.1"/>
</dbReference>
<organism evidence="2 3">
    <name type="scientific">Methylobrevis pamukkalensis</name>
    <dbReference type="NCBI Taxonomy" id="1439726"/>
    <lineage>
        <taxon>Bacteria</taxon>
        <taxon>Pseudomonadati</taxon>
        <taxon>Pseudomonadota</taxon>
        <taxon>Alphaproteobacteria</taxon>
        <taxon>Hyphomicrobiales</taxon>
        <taxon>Pleomorphomonadaceae</taxon>
        <taxon>Methylobrevis</taxon>
    </lineage>
</organism>
<gene>
    <name evidence="2" type="ORF">A6302_02554</name>
</gene>
<proteinExistence type="predicted"/>
<sequence length="79" mass="8704">MSAVYTYFVTPYSHVRGHLGPGPFREVDSEVEAMTLAAAMLPRVAGVIVSARRRMPRPLPGPIEATQPHERQDCRETAA</sequence>
<feature type="compositionally biased region" description="Basic and acidic residues" evidence="1">
    <location>
        <begin position="67"/>
        <end position="79"/>
    </location>
</feature>
<protein>
    <submittedName>
        <fullName evidence="2">Uncharacterized protein</fullName>
    </submittedName>
</protein>
<dbReference type="EMBL" id="MCRJ01000061">
    <property type="protein sequence ID" value="ODN70132.1"/>
    <property type="molecule type" value="Genomic_DNA"/>
</dbReference>
<evidence type="ECO:0000256" key="1">
    <source>
        <dbReference type="SAM" id="MobiDB-lite"/>
    </source>
</evidence>
<dbReference type="OrthoDB" id="7190345at2"/>
<comment type="caution">
    <text evidence="2">The sequence shown here is derived from an EMBL/GenBank/DDBJ whole genome shotgun (WGS) entry which is preliminary data.</text>
</comment>
<reference evidence="2 3" key="1">
    <citation type="submission" date="2016-07" db="EMBL/GenBank/DDBJ databases">
        <title>Draft Genome Sequence of Methylobrevis pamukkalensis PK2.</title>
        <authorList>
            <person name="Vasilenko O.V."/>
            <person name="Doronina N.V."/>
            <person name="Shmareva M.N."/>
            <person name="Tarlachkov S.V."/>
            <person name="Mustakhimov I."/>
            <person name="Trotsenko Y.A."/>
        </authorList>
    </citation>
    <scope>NUCLEOTIDE SEQUENCE [LARGE SCALE GENOMIC DNA]</scope>
    <source>
        <strain evidence="2 3">PK2</strain>
    </source>
</reference>
<dbReference type="AlphaFoldDB" id="A0A1E3H1F7"/>
<evidence type="ECO:0000313" key="3">
    <source>
        <dbReference type="Proteomes" id="UP000094622"/>
    </source>
</evidence>
<evidence type="ECO:0000313" key="2">
    <source>
        <dbReference type="EMBL" id="ODN70132.1"/>
    </source>
</evidence>
<name>A0A1E3H1F7_9HYPH</name>
<keyword evidence="3" id="KW-1185">Reference proteome</keyword>
<dbReference type="Proteomes" id="UP000094622">
    <property type="component" value="Unassembled WGS sequence"/>
</dbReference>
<accession>A0A1E3H1F7</accession>